<dbReference type="Proteomes" id="UP000324091">
    <property type="component" value="Chromosome 11"/>
</dbReference>
<dbReference type="AlphaFoldDB" id="A0A5C6PED9"/>
<gene>
    <name evidence="2" type="ORF">D4764_11G0000040</name>
</gene>
<organism evidence="2 3">
    <name type="scientific">Takifugu flavidus</name>
    <name type="common">sansaifugu</name>
    <dbReference type="NCBI Taxonomy" id="433684"/>
    <lineage>
        <taxon>Eukaryota</taxon>
        <taxon>Metazoa</taxon>
        <taxon>Chordata</taxon>
        <taxon>Craniata</taxon>
        <taxon>Vertebrata</taxon>
        <taxon>Euteleostomi</taxon>
        <taxon>Actinopterygii</taxon>
        <taxon>Neopterygii</taxon>
        <taxon>Teleostei</taxon>
        <taxon>Neoteleostei</taxon>
        <taxon>Acanthomorphata</taxon>
        <taxon>Eupercaria</taxon>
        <taxon>Tetraodontiformes</taxon>
        <taxon>Tetradontoidea</taxon>
        <taxon>Tetraodontidae</taxon>
        <taxon>Takifugu</taxon>
    </lineage>
</organism>
<evidence type="ECO:0000313" key="2">
    <source>
        <dbReference type="EMBL" id="TWW77883.1"/>
    </source>
</evidence>
<keyword evidence="3" id="KW-1185">Reference proteome</keyword>
<comment type="caution">
    <text evidence="2">The sequence shown here is derived from an EMBL/GenBank/DDBJ whole genome shotgun (WGS) entry which is preliminary data.</text>
</comment>
<feature type="region of interest" description="Disordered" evidence="1">
    <location>
        <begin position="1"/>
        <end position="37"/>
    </location>
</feature>
<evidence type="ECO:0000313" key="3">
    <source>
        <dbReference type="Proteomes" id="UP000324091"/>
    </source>
</evidence>
<name>A0A5C6PED9_9TELE</name>
<proteinExistence type="predicted"/>
<sequence length="87" mass="9339">MGCVLWRGGGGGGAKDEQRSPDEGALQRPAAAINPAWSEPTGEASLWCVRLLGPDPGSWTSVAQHLWRQKPETMTSSSDLQLPPGWR</sequence>
<protein>
    <submittedName>
        <fullName evidence="2">Uncharacterized protein</fullName>
    </submittedName>
</protein>
<accession>A0A5C6PED9</accession>
<evidence type="ECO:0000256" key="1">
    <source>
        <dbReference type="SAM" id="MobiDB-lite"/>
    </source>
</evidence>
<dbReference type="EMBL" id="RHFK02000003">
    <property type="protein sequence ID" value="TWW77883.1"/>
    <property type="molecule type" value="Genomic_DNA"/>
</dbReference>
<reference evidence="2 3" key="1">
    <citation type="submission" date="2019-04" db="EMBL/GenBank/DDBJ databases">
        <title>Chromosome genome assembly for Takifugu flavidus.</title>
        <authorList>
            <person name="Xiao S."/>
        </authorList>
    </citation>
    <scope>NUCLEOTIDE SEQUENCE [LARGE SCALE GENOMIC DNA]</scope>
    <source>
        <strain evidence="2">HTHZ2018</strain>
        <tissue evidence="2">Muscle</tissue>
    </source>
</reference>